<evidence type="ECO:0000256" key="5">
    <source>
        <dbReference type="ARBA" id="ARBA00022553"/>
    </source>
</evidence>
<dbReference type="PANTHER" id="PTHR41523:SF7">
    <property type="entry name" value="HISTIDINE KINASE"/>
    <property type="match status" value="1"/>
</dbReference>
<organism evidence="19 20">
    <name type="scientific">Mesorhizobium sangaii</name>
    <dbReference type="NCBI Taxonomy" id="505389"/>
    <lineage>
        <taxon>Bacteria</taxon>
        <taxon>Pseudomonadati</taxon>
        <taxon>Pseudomonadota</taxon>
        <taxon>Alphaproteobacteria</taxon>
        <taxon>Hyphomicrobiales</taxon>
        <taxon>Phyllobacteriaceae</taxon>
        <taxon>Mesorhizobium</taxon>
    </lineage>
</organism>
<evidence type="ECO:0000256" key="14">
    <source>
        <dbReference type="ARBA" id="ARBA00022991"/>
    </source>
</evidence>
<keyword evidence="4" id="KW-0600">Photoreceptor protein</keyword>
<dbReference type="InterPro" id="IPR036890">
    <property type="entry name" value="HATPase_C_sf"/>
</dbReference>
<gene>
    <name evidence="19" type="ORF">HNQ71_004230</name>
</gene>
<keyword evidence="11" id="KW-0547">Nucleotide-binding</keyword>
<dbReference type="Pfam" id="PF07536">
    <property type="entry name" value="HWE_HK"/>
    <property type="match status" value="1"/>
</dbReference>
<dbReference type="EMBL" id="JACHEF010000004">
    <property type="protein sequence ID" value="MBB6411542.1"/>
    <property type="molecule type" value="Genomic_DNA"/>
</dbReference>
<sequence>MSSVVAKSEEQKDAEAEVEGFQDGLGPFVVAAETTRMAMVFTDAKEPGNPIIFANDAFLALTGYARDEVLGQPFNFLMANGADTRALKRIKVEFEANAESGAEILYRRKDGTEFWAGLFASPVQDKSGDVVQYFASFVDLTRHKEEQAQSKMLIDELNHRVKNTLATVQSIVWQASRANSDPKAIREAVESRLFALSRSHNLLTRENWHSAGLLDVLHDALEPFGVTDGRAERLVIAGENIRLSTKAALALGIAFNELATNAVKYGAFSNDKGSIRIDWRIEPTSEGRRLILSWQEKDGPPVTPPSRQGFGSRVIERGLTHELEGTVQLDYRPDGLICTMNVPVPGIRDG</sequence>
<keyword evidence="15" id="KW-0843">Virulence</keyword>
<evidence type="ECO:0000256" key="4">
    <source>
        <dbReference type="ARBA" id="ARBA00022543"/>
    </source>
</evidence>
<keyword evidence="5" id="KW-0597">Phosphoprotein</keyword>
<dbReference type="Proteomes" id="UP000556329">
    <property type="component" value="Unassembled WGS sequence"/>
</dbReference>
<reference evidence="19 20" key="1">
    <citation type="submission" date="2020-08" db="EMBL/GenBank/DDBJ databases">
        <title>Genomic Encyclopedia of Type Strains, Phase IV (KMG-IV): sequencing the most valuable type-strain genomes for metagenomic binning, comparative biology and taxonomic classification.</title>
        <authorList>
            <person name="Goeker M."/>
        </authorList>
    </citation>
    <scope>NUCLEOTIDE SEQUENCE [LARGE SCALE GENOMIC DNA]</scope>
    <source>
        <strain evidence="19 20">DSM 100039</strain>
    </source>
</reference>
<dbReference type="InterPro" id="IPR001610">
    <property type="entry name" value="PAC"/>
</dbReference>
<evidence type="ECO:0000313" key="20">
    <source>
        <dbReference type="Proteomes" id="UP000556329"/>
    </source>
</evidence>
<dbReference type="GO" id="GO:0004673">
    <property type="term" value="F:protein histidine kinase activity"/>
    <property type="evidence" value="ECO:0007669"/>
    <property type="project" value="UniProtKB-EC"/>
</dbReference>
<dbReference type="SUPFAM" id="SSF55785">
    <property type="entry name" value="PYP-like sensor domain (PAS domain)"/>
    <property type="match status" value="1"/>
</dbReference>
<evidence type="ECO:0000256" key="9">
    <source>
        <dbReference type="ARBA" id="ARBA00022679"/>
    </source>
</evidence>
<accession>A0A841PN08</accession>
<dbReference type="InterPro" id="IPR011102">
    <property type="entry name" value="Sig_transdc_His_kinase_HWE"/>
</dbReference>
<dbReference type="GO" id="GO:0005524">
    <property type="term" value="F:ATP binding"/>
    <property type="evidence" value="ECO:0007669"/>
    <property type="project" value="UniProtKB-KW"/>
</dbReference>
<evidence type="ECO:0000259" key="18">
    <source>
        <dbReference type="PROSITE" id="PS50113"/>
    </source>
</evidence>
<dbReference type="InterPro" id="IPR000700">
    <property type="entry name" value="PAS-assoc_C"/>
</dbReference>
<feature type="domain" description="PAC" evidence="18">
    <location>
        <begin position="100"/>
        <end position="152"/>
    </location>
</feature>
<evidence type="ECO:0000256" key="16">
    <source>
        <dbReference type="ARBA" id="ARBA00023170"/>
    </source>
</evidence>
<keyword evidence="20" id="KW-1185">Reference proteome</keyword>
<keyword evidence="9" id="KW-0808">Transferase</keyword>
<evidence type="ECO:0000256" key="7">
    <source>
        <dbReference type="ARBA" id="ARBA00022630"/>
    </source>
</evidence>
<evidence type="ECO:0000256" key="6">
    <source>
        <dbReference type="ARBA" id="ARBA00022606"/>
    </source>
</evidence>
<evidence type="ECO:0000259" key="17">
    <source>
        <dbReference type="PROSITE" id="PS50112"/>
    </source>
</evidence>
<name>A0A841PN08_9HYPH</name>
<evidence type="ECO:0000256" key="1">
    <source>
        <dbReference type="ARBA" id="ARBA00000085"/>
    </source>
</evidence>
<dbReference type="Gene3D" id="3.30.565.10">
    <property type="entry name" value="Histidine kinase-like ATPase, C-terminal domain"/>
    <property type="match status" value="1"/>
</dbReference>
<comment type="catalytic activity">
    <reaction evidence="1">
        <text>ATP + protein L-histidine = ADP + protein N-phospho-L-histidine.</text>
        <dbReference type="EC" id="2.7.13.3"/>
    </reaction>
</comment>
<evidence type="ECO:0000256" key="3">
    <source>
        <dbReference type="ARBA" id="ARBA00021740"/>
    </source>
</evidence>
<keyword evidence="10" id="KW-0677">Repeat</keyword>
<keyword evidence="16" id="KW-0675">Receptor</keyword>
<dbReference type="SMART" id="SM00911">
    <property type="entry name" value="HWE_HK"/>
    <property type="match status" value="1"/>
</dbReference>
<evidence type="ECO:0000256" key="13">
    <source>
        <dbReference type="ARBA" id="ARBA00022840"/>
    </source>
</evidence>
<evidence type="ECO:0000256" key="8">
    <source>
        <dbReference type="ARBA" id="ARBA00022643"/>
    </source>
</evidence>
<keyword evidence="13" id="KW-0067">ATP-binding</keyword>
<keyword evidence="14" id="KW-0157">Chromophore</keyword>
<dbReference type="Gene3D" id="3.30.450.20">
    <property type="entry name" value="PAS domain"/>
    <property type="match status" value="1"/>
</dbReference>
<dbReference type="PANTHER" id="PTHR41523">
    <property type="entry name" value="TWO-COMPONENT SYSTEM SENSOR PROTEIN"/>
    <property type="match status" value="1"/>
</dbReference>
<proteinExistence type="predicted"/>
<keyword evidence="12" id="KW-0418">Kinase</keyword>
<dbReference type="CDD" id="cd00130">
    <property type="entry name" value="PAS"/>
    <property type="match status" value="1"/>
</dbReference>
<dbReference type="SUPFAM" id="SSF55874">
    <property type="entry name" value="ATPase domain of HSP90 chaperone/DNA topoisomerase II/histidine kinase"/>
    <property type="match status" value="1"/>
</dbReference>
<protein>
    <recommendedName>
        <fullName evidence="3">Blue-light-activated histidine kinase</fullName>
        <ecNumber evidence="2">2.7.13.3</ecNumber>
    </recommendedName>
</protein>
<evidence type="ECO:0000256" key="15">
    <source>
        <dbReference type="ARBA" id="ARBA00023026"/>
    </source>
</evidence>
<dbReference type="InterPro" id="IPR035965">
    <property type="entry name" value="PAS-like_dom_sf"/>
</dbReference>
<dbReference type="SMART" id="SM00086">
    <property type="entry name" value="PAC"/>
    <property type="match status" value="1"/>
</dbReference>
<evidence type="ECO:0000313" key="19">
    <source>
        <dbReference type="EMBL" id="MBB6411542.1"/>
    </source>
</evidence>
<evidence type="ECO:0000256" key="10">
    <source>
        <dbReference type="ARBA" id="ARBA00022737"/>
    </source>
</evidence>
<evidence type="ECO:0000256" key="11">
    <source>
        <dbReference type="ARBA" id="ARBA00022741"/>
    </source>
</evidence>
<feature type="domain" description="PAS" evidence="17">
    <location>
        <begin position="33"/>
        <end position="72"/>
    </location>
</feature>
<dbReference type="GO" id="GO:0009881">
    <property type="term" value="F:photoreceptor activity"/>
    <property type="evidence" value="ECO:0007669"/>
    <property type="project" value="UniProtKB-KW"/>
</dbReference>
<dbReference type="PROSITE" id="PS50112">
    <property type="entry name" value="PAS"/>
    <property type="match status" value="1"/>
</dbReference>
<comment type="caution">
    <text evidence="19">The sequence shown here is derived from an EMBL/GenBank/DDBJ whole genome shotgun (WGS) entry which is preliminary data.</text>
</comment>
<keyword evidence="8" id="KW-0288">FMN</keyword>
<dbReference type="PROSITE" id="PS50113">
    <property type="entry name" value="PAC"/>
    <property type="match status" value="1"/>
</dbReference>
<dbReference type="RefSeq" id="WP_184874507.1">
    <property type="nucleotide sequence ID" value="NZ_JACHEF010000004.1"/>
</dbReference>
<dbReference type="Pfam" id="PF13426">
    <property type="entry name" value="PAS_9"/>
    <property type="match status" value="1"/>
</dbReference>
<keyword evidence="6" id="KW-0716">Sensory transduction</keyword>
<evidence type="ECO:0000256" key="12">
    <source>
        <dbReference type="ARBA" id="ARBA00022777"/>
    </source>
</evidence>
<keyword evidence="7" id="KW-0285">Flavoprotein</keyword>
<dbReference type="InterPro" id="IPR000014">
    <property type="entry name" value="PAS"/>
</dbReference>
<evidence type="ECO:0000256" key="2">
    <source>
        <dbReference type="ARBA" id="ARBA00012438"/>
    </source>
</evidence>
<dbReference type="EC" id="2.7.13.3" evidence="2"/>
<dbReference type="AlphaFoldDB" id="A0A841PN08"/>
<dbReference type="NCBIfam" id="TIGR00229">
    <property type="entry name" value="sensory_box"/>
    <property type="match status" value="1"/>
</dbReference>